<feature type="domain" description="Nematode cuticle collagen N-terminal" evidence="3">
    <location>
        <begin position="75"/>
        <end position="127"/>
    </location>
</feature>
<dbReference type="InterPro" id="IPR002486">
    <property type="entry name" value="Col_cuticle_N"/>
</dbReference>
<feature type="transmembrane region" description="Helical" evidence="2">
    <location>
        <begin position="81"/>
        <end position="104"/>
    </location>
</feature>
<dbReference type="EMBL" id="BTSY01000002">
    <property type="protein sequence ID" value="GMT15212.1"/>
    <property type="molecule type" value="Genomic_DNA"/>
</dbReference>
<keyword evidence="2" id="KW-1133">Transmembrane helix</keyword>
<feature type="non-terminal residue" evidence="4">
    <location>
        <position position="196"/>
    </location>
</feature>
<evidence type="ECO:0000313" key="5">
    <source>
        <dbReference type="Proteomes" id="UP001432322"/>
    </source>
</evidence>
<evidence type="ECO:0000313" key="4">
    <source>
        <dbReference type="EMBL" id="GMT15212.1"/>
    </source>
</evidence>
<keyword evidence="5" id="KW-1185">Reference proteome</keyword>
<comment type="caution">
    <text evidence="4">The sequence shown here is derived from an EMBL/GenBank/DDBJ whole genome shotgun (WGS) entry which is preliminary data.</text>
</comment>
<evidence type="ECO:0000256" key="2">
    <source>
        <dbReference type="SAM" id="Phobius"/>
    </source>
</evidence>
<reference evidence="4" key="1">
    <citation type="submission" date="2023-10" db="EMBL/GenBank/DDBJ databases">
        <title>Genome assembly of Pristionchus species.</title>
        <authorList>
            <person name="Yoshida K."/>
            <person name="Sommer R.J."/>
        </authorList>
    </citation>
    <scope>NUCLEOTIDE SEQUENCE</scope>
    <source>
        <strain evidence="4">RS5133</strain>
    </source>
</reference>
<proteinExistence type="predicted"/>
<dbReference type="Proteomes" id="UP001432322">
    <property type="component" value="Unassembled WGS sequence"/>
</dbReference>
<organism evidence="4 5">
    <name type="scientific">Pristionchus fissidentatus</name>
    <dbReference type="NCBI Taxonomy" id="1538716"/>
    <lineage>
        <taxon>Eukaryota</taxon>
        <taxon>Metazoa</taxon>
        <taxon>Ecdysozoa</taxon>
        <taxon>Nematoda</taxon>
        <taxon>Chromadorea</taxon>
        <taxon>Rhabditida</taxon>
        <taxon>Rhabditina</taxon>
        <taxon>Diplogasteromorpha</taxon>
        <taxon>Diplogasteroidea</taxon>
        <taxon>Neodiplogasteridae</taxon>
        <taxon>Pristionchus</taxon>
    </lineage>
</organism>
<protein>
    <recommendedName>
        <fullName evidence="3">Nematode cuticle collagen N-terminal domain-containing protein</fullName>
    </recommendedName>
</protein>
<dbReference type="SMART" id="SM01088">
    <property type="entry name" value="Col_cuticle_N"/>
    <property type="match status" value="1"/>
</dbReference>
<evidence type="ECO:0000256" key="1">
    <source>
        <dbReference type="ARBA" id="ARBA00022737"/>
    </source>
</evidence>
<keyword evidence="1" id="KW-0677">Repeat</keyword>
<dbReference type="Pfam" id="PF01484">
    <property type="entry name" value="Col_cuticle_N"/>
    <property type="match status" value="1"/>
</dbReference>
<feature type="non-terminal residue" evidence="4">
    <location>
        <position position="1"/>
    </location>
</feature>
<keyword evidence="2" id="KW-0812">Transmembrane</keyword>
<name>A0AAV5V8U1_9BILA</name>
<accession>A0AAV5V8U1</accession>
<keyword evidence="2" id="KW-0472">Membrane</keyword>
<gene>
    <name evidence="4" type="ORF">PFISCL1PPCAC_6509</name>
</gene>
<dbReference type="GO" id="GO:0042302">
    <property type="term" value="F:structural constituent of cuticle"/>
    <property type="evidence" value="ECO:0007669"/>
    <property type="project" value="InterPro"/>
</dbReference>
<dbReference type="AlphaFoldDB" id="A0AAV5V8U1"/>
<sequence length="196" mass="22250">LILFSGPGMSGVNDLDLSGLSNFKLARHTRNVANLMDVCAESNRRMAKRAAAGLVTNQDRTTSKFCDYLINMYRRLARISVLLATVSAVLVAVLIPSLVVWIQYSRSSVDNELTHCRWNAVELWKQYEKLEVLKGVAGRLKRETYFGHFHEKEENETTEAHDEHRSGSYADKAYLMHQQVFMPARSQPVAKEYGRG</sequence>
<evidence type="ECO:0000259" key="3">
    <source>
        <dbReference type="SMART" id="SM01088"/>
    </source>
</evidence>